<reference evidence="6 7" key="1">
    <citation type="submission" date="2018-06" db="EMBL/GenBank/DDBJ databases">
        <title>Genomic Encyclopedia of Type Strains, Phase IV (KMG-IV): sequencing the most valuable type-strain genomes for metagenomic binning, comparative biology and taxonomic classification.</title>
        <authorList>
            <person name="Goeker M."/>
        </authorList>
    </citation>
    <scope>NUCLEOTIDE SEQUENCE [LARGE SCALE GENOMIC DNA]</scope>
    <source>
        <strain evidence="6 7">DSM 25619</strain>
    </source>
</reference>
<accession>A0A366DTF0</accession>
<dbReference type="PANTHER" id="PTHR30126:SF2">
    <property type="entry name" value="HTH-TYPE TRANSCRIPTIONAL REGULATOR YJIE"/>
    <property type="match status" value="1"/>
</dbReference>
<dbReference type="GO" id="GO:0003700">
    <property type="term" value="F:DNA-binding transcription factor activity"/>
    <property type="evidence" value="ECO:0007669"/>
    <property type="project" value="InterPro"/>
</dbReference>
<dbReference type="OrthoDB" id="528082at2"/>
<evidence type="ECO:0000256" key="3">
    <source>
        <dbReference type="ARBA" id="ARBA00023125"/>
    </source>
</evidence>
<evidence type="ECO:0000256" key="1">
    <source>
        <dbReference type="ARBA" id="ARBA00009437"/>
    </source>
</evidence>
<gene>
    <name evidence="6" type="ORF">DFR47_10583</name>
</gene>
<keyword evidence="7" id="KW-1185">Reference proteome</keyword>
<dbReference type="SUPFAM" id="SSF53850">
    <property type="entry name" value="Periplasmic binding protein-like II"/>
    <property type="match status" value="1"/>
</dbReference>
<dbReference type="PRINTS" id="PR00039">
    <property type="entry name" value="HTHLYSR"/>
</dbReference>
<dbReference type="RefSeq" id="WP_113945096.1">
    <property type="nucleotide sequence ID" value="NZ_JBHEEG010000006.1"/>
</dbReference>
<keyword evidence="4" id="KW-0804">Transcription</keyword>
<dbReference type="AlphaFoldDB" id="A0A366DTF0"/>
<dbReference type="Pfam" id="PF03466">
    <property type="entry name" value="LysR_substrate"/>
    <property type="match status" value="1"/>
</dbReference>
<comment type="similarity">
    <text evidence="1">Belongs to the LysR transcriptional regulatory family.</text>
</comment>
<sequence length="308" mass="35158">MELKWLEDFLCLSQHLNFSRAANERHVTQSALSRRIKQLEAWVGVPLVDRSTYPIRLTLAGQSFLARAHDAVGLLTHARDELSARYTPMMEVLSFATLNTLSLTFFPALMAQIEKNGDNFRTRFSDPHPSFLGNVSTLLNGNCDFLLTYAHPLVSQMDNLKNFPYLSLGYEKVIPVCAADAAGQPMHRLKNGTLPTEYLRYRDTTFFAQVLDPLVETRGLNLNMVYENGMAVGLKAMAVSGQGVAWIPQSLMPDEWKRGILVRAGQEEYDLDVEIRVYRSQRFRTDYAERFWRRATTLAAKDINWWQS</sequence>
<evidence type="ECO:0000313" key="7">
    <source>
        <dbReference type="Proteomes" id="UP000252893"/>
    </source>
</evidence>
<name>A0A366DTF0_9HYPH</name>
<dbReference type="Proteomes" id="UP000252893">
    <property type="component" value="Unassembled WGS sequence"/>
</dbReference>
<protein>
    <submittedName>
        <fullName evidence="6">DNA-binding transcriptional LysR family regulator</fullName>
    </submittedName>
</protein>
<keyword evidence="3 6" id="KW-0238">DNA-binding</keyword>
<evidence type="ECO:0000256" key="4">
    <source>
        <dbReference type="ARBA" id="ARBA00023163"/>
    </source>
</evidence>
<dbReference type="EMBL" id="QNRH01000005">
    <property type="protein sequence ID" value="RBO93366.1"/>
    <property type="molecule type" value="Genomic_DNA"/>
</dbReference>
<dbReference type="Pfam" id="PF00126">
    <property type="entry name" value="HTH_1"/>
    <property type="match status" value="1"/>
</dbReference>
<dbReference type="InterPro" id="IPR005119">
    <property type="entry name" value="LysR_subst-bd"/>
</dbReference>
<evidence type="ECO:0000259" key="5">
    <source>
        <dbReference type="PROSITE" id="PS50931"/>
    </source>
</evidence>
<dbReference type="InterPro" id="IPR000847">
    <property type="entry name" value="LysR_HTH_N"/>
</dbReference>
<dbReference type="Gene3D" id="1.10.10.10">
    <property type="entry name" value="Winged helix-like DNA-binding domain superfamily/Winged helix DNA-binding domain"/>
    <property type="match status" value="1"/>
</dbReference>
<organism evidence="6 7">
    <name type="scientific">Pseudochrobactrum asaccharolyticum</name>
    <dbReference type="NCBI Taxonomy" id="354351"/>
    <lineage>
        <taxon>Bacteria</taxon>
        <taxon>Pseudomonadati</taxon>
        <taxon>Pseudomonadota</taxon>
        <taxon>Alphaproteobacteria</taxon>
        <taxon>Hyphomicrobiales</taxon>
        <taxon>Brucellaceae</taxon>
        <taxon>Pseudochrobactrum</taxon>
    </lineage>
</organism>
<dbReference type="GO" id="GO:0000976">
    <property type="term" value="F:transcription cis-regulatory region binding"/>
    <property type="evidence" value="ECO:0007669"/>
    <property type="project" value="TreeGrafter"/>
</dbReference>
<evidence type="ECO:0000256" key="2">
    <source>
        <dbReference type="ARBA" id="ARBA00023015"/>
    </source>
</evidence>
<comment type="caution">
    <text evidence="6">The sequence shown here is derived from an EMBL/GenBank/DDBJ whole genome shotgun (WGS) entry which is preliminary data.</text>
</comment>
<evidence type="ECO:0000313" key="6">
    <source>
        <dbReference type="EMBL" id="RBO93366.1"/>
    </source>
</evidence>
<dbReference type="InterPro" id="IPR036390">
    <property type="entry name" value="WH_DNA-bd_sf"/>
</dbReference>
<feature type="domain" description="HTH lysR-type" evidence="5">
    <location>
        <begin position="1"/>
        <end position="58"/>
    </location>
</feature>
<dbReference type="SUPFAM" id="SSF46785">
    <property type="entry name" value="Winged helix' DNA-binding domain"/>
    <property type="match status" value="1"/>
</dbReference>
<dbReference type="PROSITE" id="PS50931">
    <property type="entry name" value="HTH_LYSR"/>
    <property type="match status" value="1"/>
</dbReference>
<keyword evidence="2" id="KW-0805">Transcription regulation</keyword>
<proteinExistence type="inferred from homology"/>
<dbReference type="InterPro" id="IPR036388">
    <property type="entry name" value="WH-like_DNA-bd_sf"/>
</dbReference>
<dbReference type="PANTHER" id="PTHR30126">
    <property type="entry name" value="HTH-TYPE TRANSCRIPTIONAL REGULATOR"/>
    <property type="match status" value="1"/>
</dbReference>